<dbReference type="PANTHER" id="PTHR22916">
    <property type="entry name" value="GLYCOSYLTRANSFERASE"/>
    <property type="match status" value="1"/>
</dbReference>
<comment type="caution">
    <text evidence="2">The sequence shown here is derived from an EMBL/GenBank/DDBJ whole genome shotgun (WGS) entry which is preliminary data.</text>
</comment>
<dbReference type="Proteomes" id="UP001179181">
    <property type="component" value="Unassembled WGS sequence"/>
</dbReference>
<dbReference type="Gene3D" id="3.90.550.10">
    <property type="entry name" value="Spore Coat Polysaccharide Biosynthesis Protein SpsA, Chain A"/>
    <property type="match status" value="1"/>
</dbReference>
<keyword evidence="3" id="KW-1185">Reference proteome</keyword>
<evidence type="ECO:0000259" key="1">
    <source>
        <dbReference type="Pfam" id="PF00535"/>
    </source>
</evidence>
<dbReference type="CDD" id="cd00761">
    <property type="entry name" value="Glyco_tranf_GTA_type"/>
    <property type="match status" value="1"/>
</dbReference>
<gene>
    <name evidence="2" type="ORF">FHS68_004161</name>
</gene>
<dbReference type="EMBL" id="JAASQJ010000004">
    <property type="protein sequence ID" value="NIJ54974.1"/>
    <property type="molecule type" value="Genomic_DNA"/>
</dbReference>
<dbReference type="InterPro" id="IPR001173">
    <property type="entry name" value="Glyco_trans_2-like"/>
</dbReference>
<reference evidence="2 3" key="1">
    <citation type="submission" date="2020-03" db="EMBL/GenBank/DDBJ databases">
        <title>Genomic Encyclopedia of Type Strains, Phase IV (KMG-IV): sequencing the most valuable type-strain genomes for metagenomic binning, comparative biology and taxonomic classification.</title>
        <authorList>
            <person name="Goeker M."/>
        </authorList>
    </citation>
    <scope>NUCLEOTIDE SEQUENCE [LARGE SCALE GENOMIC DNA]</scope>
    <source>
        <strain evidence="2 3">DSM 102865</strain>
    </source>
</reference>
<dbReference type="Pfam" id="PF00535">
    <property type="entry name" value="Glycos_transf_2"/>
    <property type="match status" value="1"/>
</dbReference>
<dbReference type="InterPro" id="IPR029044">
    <property type="entry name" value="Nucleotide-diphossugar_trans"/>
</dbReference>
<feature type="domain" description="Glycosyltransferase 2-like" evidence="1">
    <location>
        <begin position="5"/>
        <end position="137"/>
    </location>
</feature>
<protein>
    <submittedName>
        <fullName evidence="2">Glycosyltransferase involved in cell wall biosynthesis</fullName>
    </submittedName>
</protein>
<organism evidence="2 3">
    <name type="scientific">Dyadobacter arcticus</name>
    <dbReference type="NCBI Taxonomy" id="1078754"/>
    <lineage>
        <taxon>Bacteria</taxon>
        <taxon>Pseudomonadati</taxon>
        <taxon>Bacteroidota</taxon>
        <taxon>Cytophagia</taxon>
        <taxon>Cytophagales</taxon>
        <taxon>Spirosomataceae</taxon>
        <taxon>Dyadobacter</taxon>
    </lineage>
</organism>
<evidence type="ECO:0000313" key="2">
    <source>
        <dbReference type="EMBL" id="NIJ54974.1"/>
    </source>
</evidence>
<proteinExistence type="predicted"/>
<name>A0ABX0US07_9BACT</name>
<evidence type="ECO:0000313" key="3">
    <source>
        <dbReference type="Proteomes" id="UP001179181"/>
    </source>
</evidence>
<sequence length="312" mass="35928">MDLVSIVVPTFNRETRIIFTLQTLINQSYRNIEVIIVDDGSTDRSEKIISAYIDENKLQQRVYYYKKKNGGAPSARNYGYQRAKGKYLVFFDSDDLMLENRIAIQLRAIQEEKADCSACGFYYNSLEGFSYSPPNIVLQNILASYVAKILKGSTQSWMYSKVLIETINGYDESLVCYQDSDLTFRVLLQDPKIALIQKSLSIFIDHNGDERIMNSLKGKQSLDSICKYYGKIIAYSANILDFKLSILTVSYFVKSVAHGFYSNRDLIGLKRVFITYTNQIDQFSWSEKMILKLRFLIVSATELLKFVVKRLI</sequence>
<accession>A0ABX0US07</accession>
<dbReference type="RefSeq" id="WP_167274103.1">
    <property type="nucleotide sequence ID" value="NZ_JAASQJ010000004.1"/>
</dbReference>
<dbReference type="SUPFAM" id="SSF53448">
    <property type="entry name" value="Nucleotide-diphospho-sugar transferases"/>
    <property type="match status" value="1"/>
</dbReference>